<keyword evidence="4" id="KW-1185">Reference proteome</keyword>
<dbReference type="Proteomes" id="UP000184330">
    <property type="component" value="Unassembled WGS sequence"/>
</dbReference>
<keyword evidence="1" id="KW-0175">Coiled coil</keyword>
<feature type="compositionally biased region" description="Basic and acidic residues" evidence="2">
    <location>
        <begin position="294"/>
        <end position="304"/>
    </location>
</feature>
<evidence type="ECO:0000256" key="2">
    <source>
        <dbReference type="SAM" id="MobiDB-lite"/>
    </source>
</evidence>
<evidence type="ECO:0000313" key="3">
    <source>
        <dbReference type="EMBL" id="CZR55044.1"/>
    </source>
</evidence>
<evidence type="ECO:0000313" key="4">
    <source>
        <dbReference type="Proteomes" id="UP000184330"/>
    </source>
</evidence>
<reference evidence="3 4" key="1">
    <citation type="submission" date="2016-03" db="EMBL/GenBank/DDBJ databases">
        <authorList>
            <person name="Ploux O."/>
        </authorList>
    </citation>
    <scope>NUCLEOTIDE SEQUENCE [LARGE SCALE GENOMIC DNA]</scope>
    <source>
        <strain evidence="3 4">UAMH 11012</strain>
    </source>
</reference>
<gene>
    <name evidence="3" type="ORF">PAC_04930</name>
</gene>
<accession>A0A1L7WQJ4</accession>
<evidence type="ECO:0000256" key="1">
    <source>
        <dbReference type="SAM" id="Coils"/>
    </source>
</evidence>
<name>A0A1L7WQJ4_9HELO</name>
<feature type="coiled-coil region" evidence="1">
    <location>
        <begin position="225"/>
        <end position="259"/>
    </location>
</feature>
<protein>
    <submittedName>
        <fullName evidence="3">Uncharacterized protein</fullName>
    </submittedName>
</protein>
<proteinExistence type="predicted"/>
<sequence length="304" mass="35058">MFIMMMPSRHMPFPPMRYYSREQGDKIRYEPVDRYGRHYDFSVDVEDLAIDGRGRTSDVRVVDVRTIDPRDLDRDSPPRCDYQRQLGSNFAGPARRESRLRGVMAGRKSSVSFGRGMKKLYGALDKAEQYFNNFIQEYDNDMGSTEKYATLEIREQLWKLKVAGKRDKRTIKDDDNQPNDEGSDKPKQKFLEKKKDLNHALQLALTVGLEDDRQTSRAKARKESAKRLQNKIDVASTQIGELLDEAVKYRDQCQALLDEIKMLKVLVDPETETNKDLFKLVDGEQGGSSDAEEERGSGREGWEN</sequence>
<dbReference type="EMBL" id="FJOG01000006">
    <property type="protein sequence ID" value="CZR55044.1"/>
    <property type="molecule type" value="Genomic_DNA"/>
</dbReference>
<dbReference type="AlphaFoldDB" id="A0A1L7WQJ4"/>
<organism evidence="3 4">
    <name type="scientific">Phialocephala subalpina</name>
    <dbReference type="NCBI Taxonomy" id="576137"/>
    <lineage>
        <taxon>Eukaryota</taxon>
        <taxon>Fungi</taxon>
        <taxon>Dikarya</taxon>
        <taxon>Ascomycota</taxon>
        <taxon>Pezizomycotina</taxon>
        <taxon>Leotiomycetes</taxon>
        <taxon>Helotiales</taxon>
        <taxon>Mollisiaceae</taxon>
        <taxon>Phialocephala</taxon>
        <taxon>Phialocephala fortinii species complex</taxon>
    </lineage>
</organism>
<feature type="region of interest" description="Disordered" evidence="2">
    <location>
        <begin position="277"/>
        <end position="304"/>
    </location>
</feature>
<dbReference type="OrthoDB" id="5413280at2759"/>